<dbReference type="Pfam" id="PF01028">
    <property type="entry name" value="Topoisom_I"/>
    <property type="match status" value="1"/>
</dbReference>
<dbReference type="KEGG" id="hro:HELRODRAFT_79183"/>
<gene>
    <name evidence="11" type="primary">20215660</name>
    <name evidence="10" type="ORF">HELRODRAFT_79183</name>
</gene>
<dbReference type="OMA" id="WTENIFR"/>
<evidence type="ECO:0000256" key="3">
    <source>
        <dbReference type="ARBA" id="ARBA00023029"/>
    </source>
</evidence>
<dbReference type="InParanoid" id="T1G3L2"/>
<dbReference type="AlphaFoldDB" id="T1G3L2"/>
<dbReference type="EMBL" id="KB096502">
    <property type="protein sequence ID" value="ESO04310.1"/>
    <property type="molecule type" value="Genomic_DNA"/>
</dbReference>
<keyword evidence="3 6" id="KW-0799">Topoisomerase</keyword>
<reference evidence="12" key="1">
    <citation type="submission" date="2012-12" db="EMBL/GenBank/DDBJ databases">
        <authorList>
            <person name="Hellsten U."/>
            <person name="Grimwood J."/>
            <person name="Chapman J.A."/>
            <person name="Shapiro H."/>
            <person name="Aerts A."/>
            <person name="Otillar R.P."/>
            <person name="Terry A.Y."/>
            <person name="Boore J.L."/>
            <person name="Simakov O."/>
            <person name="Marletaz F."/>
            <person name="Cho S.-J."/>
            <person name="Edsinger-Gonzales E."/>
            <person name="Havlak P."/>
            <person name="Kuo D.-H."/>
            <person name="Larsson T."/>
            <person name="Lv J."/>
            <person name="Arendt D."/>
            <person name="Savage R."/>
            <person name="Osoegawa K."/>
            <person name="de Jong P."/>
            <person name="Lindberg D.R."/>
            <person name="Seaver E.C."/>
            <person name="Weisblat D.A."/>
            <person name="Putnam N.H."/>
            <person name="Grigoriev I.V."/>
            <person name="Rokhsar D.S."/>
        </authorList>
    </citation>
    <scope>NUCLEOTIDE SEQUENCE</scope>
</reference>
<comment type="similarity">
    <text evidence="2 6 7">Belongs to the type IB topoisomerase family.</text>
</comment>
<dbReference type="GO" id="GO:0005694">
    <property type="term" value="C:chromosome"/>
    <property type="evidence" value="ECO:0007669"/>
    <property type="project" value="InterPro"/>
</dbReference>
<dbReference type="InterPro" id="IPR013034">
    <property type="entry name" value="DNA_topo_DNA_db_N_dom1"/>
</dbReference>
<dbReference type="GO" id="GO:0006260">
    <property type="term" value="P:DNA replication"/>
    <property type="evidence" value="ECO:0000318"/>
    <property type="project" value="GO_Central"/>
</dbReference>
<dbReference type="HOGENOM" id="CLU_009193_2_0_1"/>
<dbReference type="GO" id="GO:0006265">
    <property type="term" value="P:DNA topological change"/>
    <property type="evidence" value="ECO:0000318"/>
    <property type="project" value="GO_Central"/>
</dbReference>
<evidence type="ECO:0000313" key="11">
    <source>
        <dbReference type="EnsemblMetazoa" id="HelroP79183"/>
    </source>
</evidence>
<dbReference type="InterPro" id="IPR014727">
    <property type="entry name" value="TopoI_cat_a/b-sub_euk"/>
</dbReference>
<dbReference type="RefSeq" id="XP_009017579.1">
    <property type="nucleotide sequence ID" value="XM_009019331.1"/>
</dbReference>
<dbReference type="FunFam" id="3.90.15.10:FF:000003">
    <property type="entry name" value="DNA topoisomerase I"/>
    <property type="match status" value="1"/>
</dbReference>
<reference evidence="11" key="3">
    <citation type="submission" date="2015-06" db="UniProtKB">
        <authorList>
            <consortium name="EnsemblMetazoa"/>
        </authorList>
    </citation>
    <scope>IDENTIFICATION</scope>
</reference>
<dbReference type="InterPro" id="IPR018521">
    <property type="entry name" value="TopoIB_AS"/>
</dbReference>
<dbReference type="Gene3D" id="2.170.11.10">
    <property type="entry name" value="DNA Topoisomerase I, domain 2"/>
    <property type="match status" value="1"/>
</dbReference>
<dbReference type="GO" id="GO:0003917">
    <property type="term" value="F:DNA topoisomerase type I (single strand cut, ATP-independent) activity"/>
    <property type="evidence" value="ECO:0000318"/>
    <property type="project" value="GO_Central"/>
</dbReference>
<dbReference type="FunFam" id="1.10.10.41:FF:000004">
    <property type="entry name" value="DNA topoisomerase I"/>
    <property type="match status" value="1"/>
</dbReference>
<dbReference type="InterPro" id="IPR025834">
    <property type="entry name" value="TopoI_C_dom"/>
</dbReference>
<dbReference type="Proteomes" id="UP000015101">
    <property type="component" value="Unassembled WGS sequence"/>
</dbReference>
<dbReference type="EC" id="5.6.2.1" evidence="7"/>
<dbReference type="PROSITE" id="PS00176">
    <property type="entry name" value="TOPO_IB_1"/>
    <property type="match status" value="1"/>
</dbReference>
<dbReference type="GO" id="GO:0003677">
    <property type="term" value="F:DNA binding"/>
    <property type="evidence" value="ECO:0007669"/>
    <property type="project" value="UniProtKB-UniRule"/>
</dbReference>
<dbReference type="PROSITE" id="PS52038">
    <property type="entry name" value="TOPO_IB_2"/>
    <property type="match status" value="1"/>
</dbReference>
<dbReference type="Pfam" id="PF02919">
    <property type="entry name" value="Topoisom_I_N"/>
    <property type="match status" value="1"/>
</dbReference>
<dbReference type="GeneID" id="20215660"/>
<dbReference type="PANTHER" id="PTHR10290:SF3">
    <property type="entry name" value="DNA TOPOISOMERASE 1"/>
    <property type="match status" value="1"/>
</dbReference>
<feature type="coiled-coil region" evidence="8">
    <location>
        <begin position="96"/>
        <end position="131"/>
    </location>
</feature>
<keyword evidence="4 6" id="KW-0238">DNA-binding</keyword>
<dbReference type="eggNOG" id="KOG0981">
    <property type="taxonomic scope" value="Eukaryota"/>
</dbReference>
<dbReference type="InterPro" id="IPR013499">
    <property type="entry name" value="TopoI_euk"/>
</dbReference>
<organism evidence="11 12">
    <name type="scientific">Helobdella robusta</name>
    <name type="common">Californian leech</name>
    <dbReference type="NCBI Taxonomy" id="6412"/>
    <lineage>
        <taxon>Eukaryota</taxon>
        <taxon>Metazoa</taxon>
        <taxon>Spiralia</taxon>
        <taxon>Lophotrochozoa</taxon>
        <taxon>Annelida</taxon>
        <taxon>Clitellata</taxon>
        <taxon>Hirudinea</taxon>
        <taxon>Rhynchobdellida</taxon>
        <taxon>Glossiphoniidae</taxon>
        <taxon>Helobdella</taxon>
    </lineage>
</organism>
<evidence type="ECO:0000256" key="8">
    <source>
        <dbReference type="SAM" id="Coils"/>
    </source>
</evidence>
<dbReference type="PRINTS" id="PR00416">
    <property type="entry name" value="EUTPISMRASEI"/>
</dbReference>
<dbReference type="InterPro" id="IPR013500">
    <property type="entry name" value="TopoI_cat_euk"/>
</dbReference>
<dbReference type="InterPro" id="IPR013030">
    <property type="entry name" value="DNA_topo_DNA_db_N_dom2"/>
</dbReference>
<dbReference type="GO" id="GO:0005730">
    <property type="term" value="C:nucleolus"/>
    <property type="evidence" value="ECO:0000318"/>
    <property type="project" value="GO_Central"/>
</dbReference>
<dbReference type="Pfam" id="PF14370">
    <property type="entry name" value="Topo_C_assoc"/>
    <property type="match status" value="1"/>
</dbReference>
<keyword evidence="5 6" id="KW-0413">Isomerase</keyword>
<comment type="function">
    <text evidence="7">Releases the supercoiling and torsional tension of DNA introduced during the DNA replication and transcription by transiently cleaving and rejoining one strand of the DNA duplex. Introduces a single-strand break via transesterification at the specific target site 5'-[CT]CCTTp site in duplex DNA. The scissile phosphodiester is attacked by the catalytic tyrosine of the enzyme, resulting in the formation of a DNA-(3'-phosphotyrosyl)-enzyme intermediate and the expulsion of a 5'-OH DNA strand. The free DNA strand then undergoes passage around the unbroken strand thus removing DNA supercoils. Finally, in the religation step, the DNA 5'-OH attacks the covalent intermediate to expel the active-site tyrosine and restore the DNA phosphodiester backbone.</text>
</comment>
<dbReference type="Gene3D" id="1.10.10.41">
    <property type="entry name" value="Yeast DNA topoisomerase - domain 1"/>
    <property type="match status" value="1"/>
</dbReference>
<dbReference type="InterPro" id="IPR014711">
    <property type="entry name" value="TopoI_cat_a-hlx-sub_euk"/>
</dbReference>
<feature type="active site" description="O-(3'-phospho-DNA)-tyrosine intermediate" evidence="6">
    <location>
        <position position="505"/>
    </location>
</feature>
<dbReference type="Gene3D" id="1.10.132.10">
    <property type="match status" value="1"/>
</dbReference>
<evidence type="ECO:0000256" key="4">
    <source>
        <dbReference type="ARBA" id="ARBA00023125"/>
    </source>
</evidence>
<dbReference type="InterPro" id="IPR001631">
    <property type="entry name" value="TopoI"/>
</dbReference>
<dbReference type="STRING" id="6412.T1G3L2"/>
<evidence type="ECO:0000256" key="1">
    <source>
        <dbReference type="ARBA" id="ARBA00000213"/>
    </source>
</evidence>
<dbReference type="SMART" id="SM00435">
    <property type="entry name" value="TOPEUc"/>
    <property type="match status" value="1"/>
</dbReference>
<dbReference type="PANTHER" id="PTHR10290">
    <property type="entry name" value="DNA TOPOISOMERASE I"/>
    <property type="match status" value="1"/>
</dbReference>
<dbReference type="GO" id="GO:0007059">
    <property type="term" value="P:chromosome segregation"/>
    <property type="evidence" value="ECO:0000318"/>
    <property type="project" value="GO_Central"/>
</dbReference>
<comment type="catalytic activity">
    <reaction evidence="1 6 7">
        <text>ATP-independent breakage of single-stranded DNA, followed by passage and rejoining.</text>
        <dbReference type="EC" id="5.6.2.1"/>
    </reaction>
</comment>
<keyword evidence="12" id="KW-1185">Reference proteome</keyword>
<dbReference type="EMBL" id="AMQM01004311">
    <property type="status" value="NOT_ANNOTATED_CDS"/>
    <property type="molecule type" value="Genomic_DNA"/>
</dbReference>
<evidence type="ECO:0000256" key="2">
    <source>
        <dbReference type="ARBA" id="ARBA00006645"/>
    </source>
</evidence>
<protein>
    <recommendedName>
        <fullName evidence="7">DNA topoisomerase I</fullName>
        <ecNumber evidence="7">5.6.2.1</ecNumber>
    </recommendedName>
    <alternativeName>
        <fullName evidence="7">DNA topoisomerase 1</fullName>
    </alternativeName>
</protein>
<dbReference type="OrthoDB" id="47179at2759"/>
<evidence type="ECO:0000256" key="7">
    <source>
        <dbReference type="RuleBase" id="RU365101"/>
    </source>
</evidence>
<dbReference type="FunFam" id="2.170.11.10:FF:000001">
    <property type="entry name" value="DNA topoisomerase I"/>
    <property type="match status" value="1"/>
</dbReference>
<name>T1G3L2_HELRO</name>
<dbReference type="InterPro" id="IPR051062">
    <property type="entry name" value="Topoisomerase_IB"/>
</dbReference>
<evidence type="ECO:0000256" key="5">
    <source>
        <dbReference type="ARBA" id="ARBA00023235"/>
    </source>
</evidence>
<dbReference type="CDD" id="cd00659">
    <property type="entry name" value="Topo_IB_C"/>
    <property type="match status" value="1"/>
</dbReference>
<feature type="domain" description="DNA topoisomerase I eukaryotic-type" evidence="9">
    <location>
        <begin position="154"/>
        <end position="520"/>
    </location>
</feature>
<accession>T1G3L2</accession>
<evidence type="ECO:0000313" key="10">
    <source>
        <dbReference type="EMBL" id="ESO04310.1"/>
    </source>
</evidence>
<dbReference type="SUPFAM" id="SSF56349">
    <property type="entry name" value="DNA breaking-rejoining enzymes"/>
    <property type="match status" value="1"/>
</dbReference>
<dbReference type="InterPro" id="IPR036202">
    <property type="entry name" value="TopoI_DNA-bd_euk_N_sf"/>
</dbReference>
<dbReference type="EnsemblMetazoa" id="HelroT79183">
    <property type="protein sequence ID" value="HelroP79183"/>
    <property type="gene ID" value="HelroG79183"/>
</dbReference>
<keyword evidence="8" id="KW-0175">Coiled coil</keyword>
<dbReference type="SUPFAM" id="SSF56741">
    <property type="entry name" value="Eukaryotic DNA topoisomerase I, N-terminal DNA-binding fragment"/>
    <property type="match status" value="1"/>
</dbReference>
<dbReference type="InterPro" id="IPR011010">
    <property type="entry name" value="DNA_brk_join_enz"/>
</dbReference>
<reference evidence="10 12" key="2">
    <citation type="journal article" date="2013" name="Nature">
        <title>Insights into bilaterian evolution from three spiralian genomes.</title>
        <authorList>
            <person name="Simakov O."/>
            <person name="Marletaz F."/>
            <person name="Cho S.J."/>
            <person name="Edsinger-Gonzales E."/>
            <person name="Havlak P."/>
            <person name="Hellsten U."/>
            <person name="Kuo D.H."/>
            <person name="Larsson T."/>
            <person name="Lv J."/>
            <person name="Arendt D."/>
            <person name="Savage R."/>
            <person name="Osoegawa K."/>
            <person name="de Jong P."/>
            <person name="Grimwood J."/>
            <person name="Chapman J.A."/>
            <person name="Shapiro H."/>
            <person name="Aerts A."/>
            <person name="Otillar R.P."/>
            <person name="Terry A.Y."/>
            <person name="Boore J.L."/>
            <person name="Grigoriev I.V."/>
            <person name="Lindberg D.R."/>
            <person name="Seaver E.C."/>
            <person name="Weisblat D.A."/>
            <person name="Putnam N.H."/>
            <person name="Rokhsar D.S."/>
        </authorList>
    </citation>
    <scope>NUCLEOTIDE SEQUENCE</scope>
</reference>
<evidence type="ECO:0000313" key="12">
    <source>
        <dbReference type="Proteomes" id="UP000015101"/>
    </source>
</evidence>
<evidence type="ECO:0000259" key="9">
    <source>
        <dbReference type="SMART" id="SM00435"/>
    </source>
</evidence>
<evidence type="ECO:0000256" key="6">
    <source>
        <dbReference type="PROSITE-ProRule" id="PRU01382"/>
    </source>
</evidence>
<proteinExistence type="inferred from homology"/>
<dbReference type="Gene3D" id="3.90.15.10">
    <property type="entry name" value="Topoisomerase I, Chain A, domain 3"/>
    <property type="match status" value="1"/>
</dbReference>
<dbReference type="InterPro" id="IPR008336">
    <property type="entry name" value="TopoI_DNA-bd_euk"/>
</dbReference>
<dbReference type="CTD" id="20215660"/>
<sequence length="548" mass="64276">WKEKRKNENIKWRTLEHKGPCFAPPYQCLPRNVRFYYDKIATKLSLEAEEAAGFYAALQNSRKTSATFDRNFFADWKSTMRNNERCLIRNFNKCNFKELENHFKRISDAKKQKTREEKQALKKANEKLQKTYGYCVVDGHKQKIGNFRVEPPGLFVGRGDHPKQGMLKRRVQPEDVTINCSLGPKIPKPPTGHKWKEVMNNNTVTWLACWTENIFRTKKYIMLNPASKLKSQKDWQKYETSRKLHKCLDDIRSNYKKDFKSNEMCFRQRAVALYFIDQLALRVGNEKDKETADTVGCCSLRVEHVKLHNTLNGKRNVVEFDFLGKDCIRYTNRVPVIKMVFDNLKLFMRKKCHGSELFDCLDANMLNKHLQSIMDGLTAKVFRTFHASRTLQEKLDLLTVEKDSLHAKLFKYNKANRDAALLCNHQRAVPKNFEKQIENLRSKVIISQAFSVSILNEISYQHSILVMKKEATCNKLKEHVTKLQLQLKDKLENREIALGTSKLNYLDPRISVAWLCKRWQVPIGKIYNKSLQERFAWAIDTTKANFHY</sequence>